<dbReference type="GO" id="GO:0045292">
    <property type="term" value="P:mRNA cis splicing, via spliceosome"/>
    <property type="evidence" value="ECO:0007669"/>
    <property type="project" value="TreeGrafter"/>
</dbReference>
<name>A0A650BX92_9CHLO</name>
<dbReference type="InterPro" id="IPR027434">
    <property type="entry name" value="Homing_endonucl"/>
</dbReference>
<keyword evidence="2" id="KW-0540">Nuclease</keyword>
<dbReference type="Gene3D" id="3.10.28.10">
    <property type="entry name" value="Homing endonucleases"/>
    <property type="match status" value="2"/>
</dbReference>
<sequence>MTKNFPIKANTLKGHALREYKKTITLNAIQKEVLMGTLLGDASVPFRKGKSALCVQFKQTHSNAEYIHHLYDLFEHFVGTPPRVEKIRDMRGGQAKYYQSILFRTYGHPEFQFYDDLFYPVHEYKGSSRKKRVPPNIHELLTARSLAYWFMDDGTYHYTYKKSNKRTYRFSTHSFPFEDQQILVQALNNNFDIAATLQKERSYYKLYIRSTSVNRFVDLIGASRKRALFLL</sequence>
<dbReference type="AlphaFoldDB" id="A0A650BX92"/>
<dbReference type="GO" id="GO:0000373">
    <property type="term" value="P:Group II intron splicing"/>
    <property type="evidence" value="ECO:0007669"/>
    <property type="project" value="TreeGrafter"/>
</dbReference>
<dbReference type="PANTHER" id="PTHR47539:SF1">
    <property type="entry name" value="PENTATRICOPEPTIDE REPEAT-CONTAINING PROTEIN OTP51, CHLOROPLASTIC"/>
    <property type="match status" value="1"/>
</dbReference>
<protein>
    <submittedName>
        <fullName evidence="2">Putative LAGLIDADG DNA endonuclease</fullName>
    </submittedName>
</protein>
<keyword evidence="2" id="KW-0255">Endonuclease</keyword>
<dbReference type="EMBL" id="MN514984">
    <property type="protein sequence ID" value="QGQ61976.1"/>
    <property type="molecule type" value="Genomic_DNA"/>
</dbReference>
<dbReference type="GeneID" id="42903351"/>
<evidence type="ECO:0000259" key="1">
    <source>
        <dbReference type="Pfam" id="PF03161"/>
    </source>
</evidence>
<dbReference type="SUPFAM" id="SSF55608">
    <property type="entry name" value="Homing endonucleases"/>
    <property type="match status" value="1"/>
</dbReference>
<dbReference type="InterPro" id="IPR052500">
    <property type="entry name" value="Chloro/Mito_RNA_Process"/>
</dbReference>
<geneLocation type="mitochondrion" evidence="2"/>
<organism evidence="2">
    <name type="scientific">Ostreobium quekettii</name>
    <dbReference type="NCBI Taxonomy" id="121088"/>
    <lineage>
        <taxon>Eukaryota</taxon>
        <taxon>Viridiplantae</taxon>
        <taxon>Chlorophyta</taxon>
        <taxon>core chlorophytes</taxon>
        <taxon>Ulvophyceae</taxon>
        <taxon>TCBD clade</taxon>
        <taxon>Bryopsidales</taxon>
        <taxon>Ostreobineae</taxon>
        <taxon>Ostreobiaceae</taxon>
        <taxon>Ostreobium</taxon>
    </lineage>
</organism>
<reference evidence="2" key="1">
    <citation type="journal article" date="2019" name="PeerJ">
        <title>The inflated mitochondrial genomes of siphonous green algae reflect processes driving expansion of noncoding DNA and proliferation of introns.</title>
        <authorList>
            <person name="Repetti S.I."/>
            <person name="Jackson C.J."/>
            <person name="Judd L.M."/>
            <person name="Wick R.R."/>
            <person name="Holt K.E."/>
            <person name="Verbruggen H."/>
        </authorList>
    </citation>
    <scope>NUCLEOTIDE SEQUENCE</scope>
    <source>
        <strain evidence="2">SAG6.99</strain>
    </source>
</reference>
<dbReference type="Pfam" id="PF03161">
    <property type="entry name" value="LAGLIDADG_2"/>
    <property type="match status" value="1"/>
</dbReference>
<dbReference type="GO" id="GO:0048564">
    <property type="term" value="P:photosystem I assembly"/>
    <property type="evidence" value="ECO:0007669"/>
    <property type="project" value="TreeGrafter"/>
</dbReference>
<accession>A0A650BX92</accession>
<dbReference type="PANTHER" id="PTHR47539">
    <property type="entry name" value="PENTATRICOPEPTIDE REPEAT-CONTAINING PROTEIN OTP51, CHLOROPLASTIC"/>
    <property type="match status" value="1"/>
</dbReference>
<dbReference type="RefSeq" id="YP_009720764.1">
    <property type="nucleotide sequence ID" value="NC_045361.1"/>
</dbReference>
<feature type="domain" description="Homing endonuclease LAGLIDADG" evidence="1">
    <location>
        <begin position="31"/>
        <end position="216"/>
    </location>
</feature>
<proteinExistence type="predicted"/>
<keyword evidence="2" id="KW-0378">Hydrolase</keyword>
<dbReference type="InterPro" id="IPR004860">
    <property type="entry name" value="LAGLIDADG_dom"/>
</dbReference>
<gene>
    <name evidence="2" type="primary">orf231</name>
</gene>
<keyword evidence="2" id="KW-0496">Mitochondrion</keyword>
<evidence type="ECO:0000313" key="2">
    <source>
        <dbReference type="EMBL" id="QGQ61976.1"/>
    </source>
</evidence>
<dbReference type="GO" id="GO:0004519">
    <property type="term" value="F:endonuclease activity"/>
    <property type="evidence" value="ECO:0007669"/>
    <property type="project" value="UniProtKB-KW"/>
</dbReference>